<dbReference type="Proteomes" id="UP000887565">
    <property type="component" value="Unplaced"/>
</dbReference>
<proteinExistence type="predicted"/>
<evidence type="ECO:0000313" key="1">
    <source>
        <dbReference type="Proteomes" id="UP000887565"/>
    </source>
</evidence>
<name>A0A915JKQ1_ROMCU</name>
<accession>A0A915JKQ1</accession>
<evidence type="ECO:0000313" key="2">
    <source>
        <dbReference type="WBParaSite" id="nRc.2.0.1.t26683-RA"/>
    </source>
</evidence>
<dbReference type="WBParaSite" id="nRc.2.0.1.t26683-RA">
    <property type="protein sequence ID" value="nRc.2.0.1.t26683-RA"/>
    <property type="gene ID" value="nRc.2.0.1.g26683"/>
</dbReference>
<protein>
    <submittedName>
        <fullName evidence="2">Uncharacterized protein</fullName>
    </submittedName>
</protein>
<keyword evidence="1" id="KW-1185">Reference proteome</keyword>
<organism evidence="1 2">
    <name type="scientific">Romanomermis culicivorax</name>
    <name type="common">Nematode worm</name>
    <dbReference type="NCBI Taxonomy" id="13658"/>
    <lineage>
        <taxon>Eukaryota</taxon>
        <taxon>Metazoa</taxon>
        <taxon>Ecdysozoa</taxon>
        <taxon>Nematoda</taxon>
        <taxon>Enoplea</taxon>
        <taxon>Dorylaimia</taxon>
        <taxon>Mermithida</taxon>
        <taxon>Mermithoidea</taxon>
        <taxon>Mermithidae</taxon>
        <taxon>Romanomermis</taxon>
    </lineage>
</organism>
<dbReference type="AlphaFoldDB" id="A0A915JKQ1"/>
<sequence>MQWSFYCETRPDSREYKTKTELLTNFGAQDAMTTVIPSPGLNYDSMVETCLLIGGCKDSKN</sequence>
<reference evidence="2" key="1">
    <citation type="submission" date="2022-11" db="UniProtKB">
        <authorList>
            <consortium name="WormBaseParasite"/>
        </authorList>
    </citation>
    <scope>IDENTIFICATION</scope>
</reference>